<sequence>MTRFTTCKYKTVEIVDITPSKSFFKPGESIYIEIEL</sequence>
<evidence type="ECO:0000313" key="1">
    <source>
        <dbReference type="EMBL" id="GAH52269.1"/>
    </source>
</evidence>
<feature type="non-terminal residue" evidence="1">
    <location>
        <position position="36"/>
    </location>
</feature>
<reference evidence="1" key="1">
    <citation type="journal article" date="2014" name="Front. Microbiol.">
        <title>High frequency of phylogenetically diverse reductive dehalogenase-homologous genes in deep subseafloor sedimentary metagenomes.</title>
        <authorList>
            <person name="Kawai M."/>
            <person name="Futagami T."/>
            <person name="Toyoda A."/>
            <person name="Takaki Y."/>
            <person name="Nishi S."/>
            <person name="Hori S."/>
            <person name="Arai W."/>
            <person name="Tsubouchi T."/>
            <person name="Morono Y."/>
            <person name="Uchiyama I."/>
            <person name="Ito T."/>
            <person name="Fujiyama A."/>
            <person name="Inagaki F."/>
            <person name="Takami H."/>
        </authorList>
    </citation>
    <scope>NUCLEOTIDE SEQUENCE</scope>
    <source>
        <strain evidence="1">Expedition CK06-06</strain>
    </source>
</reference>
<name>X1HEK0_9ZZZZ</name>
<proteinExistence type="predicted"/>
<gene>
    <name evidence="1" type="ORF">S03H2_35976</name>
</gene>
<comment type="caution">
    <text evidence="1">The sequence shown here is derived from an EMBL/GenBank/DDBJ whole genome shotgun (WGS) entry which is preliminary data.</text>
</comment>
<dbReference type="EMBL" id="BARU01022046">
    <property type="protein sequence ID" value="GAH52269.1"/>
    <property type="molecule type" value="Genomic_DNA"/>
</dbReference>
<organism evidence="1">
    <name type="scientific">marine sediment metagenome</name>
    <dbReference type="NCBI Taxonomy" id="412755"/>
    <lineage>
        <taxon>unclassified sequences</taxon>
        <taxon>metagenomes</taxon>
        <taxon>ecological metagenomes</taxon>
    </lineage>
</organism>
<accession>X1HEK0</accession>
<protein>
    <submittedName>
        <fullName evidence="1">Uncharacterized protein</fullName>
    </submittedName>
</protein>
<dbReference type="AlphaFoldDB" id="X1HEK0"/>